<dbReference type="InterPro" id="IPR013783">
    <property type="entry name" value="Ig-like_fold"/>
</dbReference>
<dbReference type="Gene3D" id="2.60.40.10">
    <property type="entry name" value="Immunoglobulins"/>
    <property type="match status" value="3"/>
</dbReference>
<dbReference type="InterPro" id="IPR036179">
    <property type="entry name" value="Ig-like_dom_sf"/>
</dbReference>
<dbReference type="Pfam" id="PF03372">
    <property type="entry name" value="Exo_endo_phos"/>
    <property type="match status" value="1"/>
</dbReference>
<feature type="domain" description="Ig-like" evidence="2">
    <location>
        <begin position="414"/>
        <end position="494"/>
    </location>
</feature>
<keyword evidence="3" id="KW-0540">Nuclease</keyword>
<dbReference type="InterPro" id="IPR036691">
    <property type="entry name" value="Endo/exonu/phosph_ase_sf"/>
</dbReference>
<dbReference type="SUPFAM" id="SSF56219">
    <property type="entry name" value="DNase I-like"/>
    <property type="match status" value="1"/>
</dbReference>
<dbReference type="SMART" id="SM00408">
    <property type="entry name" value="IGc2"/>
    <property type="match status" value="3"/>
</dbReference>
<dbReference type="CDD" id="cd04486">
    <property type="entry name" value="YhcR_OBF_like"/>
    <property type="match status" value="1"/>
</dbReference>
<gene>
    <name evidence="3" type="ORF">ESB00_17865</name>
</gene>
<evidence type="ECO:0000259" key="2">
    <source>
        <dbReference type="PROSITE" id="PS50835"/>
    </source>
</evidence>
<evidence type="ECO:0000313" key="4">
    <source>
        <dbReference type="Proteomes" id="UP000290218"/>
    </source>
</evidence>
<keyword evidence="3" id="KW-0255">Endonuclease</keyword>
<dbReference type="PANTHER" id="PTHR42834:SF1">
    <property type="entry name" value="ENDONUCLEASE_EXONUCLEASE_PHOSPHATASE FAMILY PROTEIN (AFU_ORTHOLOGUE AFUA_3G09210)"/>
    <property type="match status" value="1"/>
</dbReference>
<feature type="region of interest" description="Disordered" evidence="1">
    <location>
        <begin position="1"/>
        <end position="34"/>
    </location>
</feature>
<feature type="domain" description="Ig-like" evidence="2">
    <location>
        <begin position="1418"/>
        <end position="1500"/>
    </location>
</feature>
<dbReference type="InterPro" id="IPR013098">
    <property type="entry name" value="Ig_I-set"/>
</dbReference>
<dbReference type="GO" id="GO:0004519">
    <property type="term" value="F:endonuclease activity"/>
    <property type="evidence" value="ECO:0007669"/>
    <property type="project" value="UniProtKB-KW"/>
</dbReference>
<name>A0A4Q1C539_9BACT</name>
<dbReference type="OrthoDB" id="177724at2"/>
<dbReference type="CDD" id="cd00096">
    <property type="entry name" value="Ig"/>
    <property type="match status" value="1"/>
</dbReference>
<dbReference type="Gene3D" id="3.60.10.10">
    <property type="entry name" value="Endonuclease/exonuclease/phosphatase"/>
    <property type="match status" value="1"/>
</dbReference>
<dbReference type="PROSITE" id="PS50835">
    <property type="entry name" value="IG_LIKE"/>
    <property type="match status" value="3"/>
</dbReference>
<comment type="caution">
    <text evidence="3">The sequence shown here is derived from an EMBL/GenBank/DDBJ whole genome shotgun (WGS) entry which is preliminary data.</text>
</comment>
<feature type="domain" description="Ig-like" evidence="2">
    <location>
        <begin position="321"/>
        <end position="407"/>
    </location>
</feature>
<dbReference type="InterPro" id="IPR047971">
    <property type="entry name" value="ExeM-like"/>
</dbReference>
<dbReference type="Pfam" id="PF07679">
    <property type="entry name" value="I-set"/>
    <property type="match status" value="1"/>
</dbReference>
<dbReference type="EMBL" id="SDHX01000002">
    <property type="protein sequence ID" value="RXK53558.1"/>
    <property type="molecule type" value="Genomic_DNA"/>
</dbReference>
<dbReference type="Pfam" id="PF18887">
    <property type="entry name" value="MBG_3"/>
    <property type="match status" value="1"/>
</dbReference>
<protein>
    <submittedName>
        <fullName evidence="3">ExeM/NucH family extracellular endonuclease</fullName>
    </submittedName>
</protein>
<dbReference type="NCBIfam" id="NF033681">
    <property type="entry name" value="ExeM_NucH_DNase"/>
    <property type="match status" value="1"/>
</dbReference>
<dbReference type="InterPro" id="IPR007110">
    <property type="entry name" value="Ig-like_dom"/>
</dbReference>
<dbReference type="InterPro" id="IPR003599">
    <property type="entry name" value="Ig_sub"/>
</dbReference>
<accession>A0A4Q1C539</accession>
<evidence type="ECO:0000313" key="3">
    <source>
        <dbReference type="EMBL" id="RXK53558.1"/>
    </source>
</evidence>
<evidence type="ECO:0000256" key="1">
    <source>
        <dbReference type="SAM" id="MobiDB-lite"/>
    </source>
</evidence>
<keyword evidence="4" id="KW-1185">Reference proteome</keyword>
<dbReference type="InterPro" id="IPR043772">
    <property type="entry name" value="MBG_3"/>
</dbReference>
<sequence>MAATSASGEPVWRRSKVSRGARGSRGGTMFDATQPPPCRATEFWAWGGDINCRAVTGSRSAGLGNEMSANRHQVRVDLPPAGDSVRRNTLHPMFISNLLPRLSRLVAASLATLLFALPLSLSAQVSLTGAYAQDFNTATPAAMPGGWLFAEAGTNANATISSGTGSSNAGDTYLLGTAGEWAFGGLQSGSLIPTVGAGFTNNTGATVTELQISYTGETWRVGATNRSDRLDFQYSVDASSLTTGTWTDVNALDYANPGQPATGSGTQQHSAVVAANITGLSIPDGATFYLRWTDFNAAGADDAMGVDSFSITPVGGGAVAPTVTDEPDSVIVAAGETAIFSVAASGTAPLAYQWRKDGNPLSDVGNVSGATTATLTLTNVQAADQADYSVFISNAAGDATSVAATLTVVVPVAPAVTTPPVSQTVLAGGSVTFNVAATGTAPLSYQWNKNGFPIGSATGSSLTLTNVQAGDAGNYTVTVTNSAGNDTSAPAVLTVIVPDLYWNLAVANFSQDWSTTTLITANDNWSAVPSVIGYLGQDITTGTGTNPQALTGTSGVANDVDVIANHANPNGLSSGGVAEFDGIANPTIALQGSGTADAPHLVIHLDTRGRTNVSVATNLRDLDGSNDNAAQPVALQYRVGDIGPFTNVPEAFVPDATQGPALNGLVTPVLATLPAEVDNQAKVQVRFLTTNAVGNDEWVGIDDIVVSSVSDGIARIFASPTGGDTLVQEAGLTTDTYTLRLNTVPAGPVTVRASADGQTLVSSDGLIFGPTADIVLSDLQPRLVQVQAADDTVNEAATHFSVISHAIVASGDAAYPAALTLPSLTAGVVDDDGGTGVTRIHVIQGSGPVSPLVGYQVTINGVVTGFFTGALGTRDGFFVQELDANADSDPATSEGVYVFLGSSSPLAATAAALNVGDVVTVTGKATEFNSLTEVDSVVAIGVDGTAALPAAMSVTLPLPASGHLERYEGMRISLPQTLTVTDNYDLGRFGQVILANGRLFQPTNIVAPGAPAQARLAANRLNQILLDDGTSRSNPDPTPYLFDDGLGATLRTGDTTTGASGVLTYQFGAFMLQPDSAPVFSRANARTAAPPAVGGALKVTIGNVLNLFNGDGAGGGFPTSRGATNFEEYQRQLAKTVAAILAQAPDIMGLTEVENDGFGPTSALAQLVAALNAAAPAGTTYAYVDAAAVNIVTDVIHCAFIYRLETVETVGAPAMLSSPYFNNHARNPLAQTFREKATGAVLTVSINHFRAKASVSSMSDGIVPNPNIDQGDGQGANNWLRTREAEALAAWLATDPTGSGDPDFLIIGDLNAYAQEDPITALKGAGYVNLTELYEGAEGYSYAFDGAFGHLDHALASPSLAAQVTGAATWHVNSDEPIYYDYNTEDKSPAQQAINTGTPYRYSDHDPVLVGLNLTAAPTIVTGPAAQTVTVGDSVTFSVEVIGYPAPTYQWRRNGVDLPGADGASYTIANPVTADAGSYDVVITNSAGSTTSGAVQLTVNPAPANLTLSGLTQTYDGTPRVVTAATVPAGLPVVITYDGSLTPPVNPGVYPVTATINHPDYTGSLSDSLVVSITALVRHAPVLNGGLDGSVQVLLPESVTLNGSAWVSGDLLVPGTPTVRLNGQPAYGGTVDGSGAAAPSDHTITLNGGAVLRHVVRRTDALTLPVVVAPPAPTGTRNVSIHSAGQTPGDFATLRNLTLNGNAGELAVPPGTYGSFTANGSSRFVFGVAGGTEPVVYNLQGLTLNGSSRLVIVGPVMLNLANGISLNGSAGDPLHPEWLELNLAAGGLTLNGNVALSGYVTAPSGTVTVNGNSTLTGGVIADRLTVNGNGTLVQPSE</sequence>
<organism evidence="3 4">
    <name type="scientific">Oleiharenicola lentus</name>
    <dbReference type="NCBI Taxonomy" id="2508720"/>
    <lineage>
        <taxon>Bacteria</taxon>
        <taxon>Pseudomonadati</taxon>
        <taxon>Verrucomicrobiota</taxon>
        <taxon>Opitutia</taxon>
        <taxon>Opitutales</taxon>
        <taxon>Opitutaceae</taxon>
        <taxon>Oleiharenicola</taxon>
    </lineage>
</organism>
<reference evidence="3 4" key="1">
    <citation type="submission" date="2019-01" db="EMBL/GenBank/DDBJ databases">
        <title>Lacunisphaera sp. strain TWA-58.</title>
        <authorList>
            <person name="Chen W.-M."/>
        </authorList>
    </citation>
    <scope>NUCLEOTIDE SEQUENCE [LARGE SCALE GENOMIC DNA]</scope>
    <source>
        <strain evidence="3 4">TWA-58</strain>
    </source>
</reference>
<dbReference type="SMART" id="SM00409">
    <property type="entry name" value="IG"/>
    <property type="match status" value="3"/>
</dbReference>
<dbReference type="SUPFAM" id="SSF48726">
    <property type="entry name" value="Immunoglobulin"/>
    <property type="match status" value="3"/>
</dbReference>
<dbReference type="InterPro" id="IPR003598">
    <property type="entry name" value="Ig_sub2"/>
</dbReference>
<dbReference type="Proteomes" id="UP000290218">
    <property type="component" value="Unassembled WGS sequence"/>
</dbReference>
<dbReference type="Pfam" id="PF13927">
    <property type="entry name" value="Ig_3"/>
    <property type="match status" value="2"/>
</dbReference>
<keyword evidence="3" id="KW-0378">Hydrolase</keyword>
<dbReference type="PANTHER" id="PTHR42834">
    <property type="entry name" value="ENDONUCLEASE/EXONUCLEASE/PHOSPHATASE FAMILY PROTEIN (AFU_ORTHOLOGUE AFUA_3G09210)"/>
    <property type="match status" value="1"/>
</dbReference>
<dbReference type="InterPro" id="IPR005135">
    <property type="entry name" value="Endo/exonuclease/phosphatase"/>
</dbReference>
<proteinExistence type="predicted"/>